<dbReference type="AlphaFoldDB" id="A0AA96GCJ7"/>
<accession>A0AA96GCJ7</accession>
<name>A0AA96GCJ7_9BACT</name>
<reference evidence="2 3" key="1">
    <citation type="submission" date="2023-01" db="EMBL/GenBank/DDBJ databases">
        <title>Cultivation and genomic characterization of new, ubiquitous marine nitrite-oxidizing bacteria from the Nitrospirales.</title>
        <authorList>
            <person name="Mueller A.J."/>
            <person name="Daebeler A."/>
            <person name="Herbold C.W."/>
            <person name="Kirkegaard R.H."/>
            <person name="Daims H."/>
        </authorList>
    </citation>
    <scope>NUCLEOTIDE SEQUENCE [LARGE SCALE GENOMIC DNA]</scope>
    <source>
        <strain evidence="2 3">VA</strain>
    </source>
</reference>
<keyword evidence="3" id="KW-1185">Reference proteome</keyword>
<gene>
    <name evidence="2" type="ORF">PP769_16320</name>
</gene>
<organism evidence="2 3">
    <name type="scientific">Candidatus Nitrospira allomarina</name>
    <dbReference type="NCBI Taxonomy" id="3020900"/>
    <lineage>
        <taxon>Bacteria</taxon>
        <taxon>Pseudomonadati</taxon>
        <taxon>Nitrospirota</taxon>
        <taxon>Nitrospiria</taxon>
        <taxon>Nitrospirales</taxon>
        <taxon>Nitrospiraceae</taxon>
        <taxon>Nitrospira</taxon>
    </lineage>
</organism>
<feature type="region of interest" description="Disordered" evidence="1">
    <location>
        <begin position="1"/>
        <end position="22"/>
    </location>
</feature>
<evidence type="ECO:0000313" key="2">
    <source>
        <dbReference type="EMBL" id="WNM57515.1"/>
    </source>
</evidence>
<evidence type="ECO:0000313" key="3">
    <source>
        <dbReference type="Proteomes" id="UP001302719"/>
    </source>
</evidence>
<dbReference type="RefSeq" id="WP_312642075.1">
    <property type="nucleotide sequence ID" value="NZ_CP116967.1"/>
</dbReference>
<protein>
    <submittedName>
        <fullName evidence="2">Uncharacterized protein</fullName>
    </submittedName>
</protein>
<evidence type="ECO:0000256" key="1">
    <source>
        <dbReference type="SAM" id="MobiDB-lite"/>
    </source>
</evidence>
<dbReference type="EMBL" id="CP116967">
    <property type="protein sequence ID" value="WNM57515.1"/>
    <property type="molecule type" value="Genomic_DNA"/>
</dbReference>
<proteinExistence type="predicted"/>
<dbReference type="KEGG" id="nall:PP769_16320"/>
<dbReference type="Proteomes" id="UP001302719">
    <property type="component" value="Chromosome"/>
</dbReference>
<sequence length="70" mass="7880">MKTHSHGSCGDRAKGASTENPSRLALFAMDTGKHLVGMVNALILQVHRLPVHPCRSLTWERWMKRQQTIS</sequence>